<sequence>MFIYYSVLQIIILFLAQKFEFNCYEVDLISFSDFVPTLLETVNYQNSGANQTDGLSFYSQLIGDNSQKSDWIYCFYAPNWGKFENAT</sequence>
<protein>
    <submittedName>
        <fullName evidence="1">Uncharacterized protein</fullName>
    </submittedName>
</protein>
<dbReference type="SUPFAM" id="SSF53649">
    <property type="entry name" value="Alkaline phosphatase-like"/>
    <property type="match status" value="1"/>
</dbReference>
<gene>
    <name evidence="1" type="ORF">ESV85_03980</name>
</gene>
<organism evidence="1 2">
    <name type="scientific">Algoriphagus aquimarinus</name>
    <dbReference type="NCBI Taxonomy" id="237018"/>
    <lineage>
        <taxon>Bacteria</taxon>
        <taxon>Pseudomonadati</taxon>
        <taxon>Bacteroidota</taxon>
        <taxon>Cytophagia</taxon>
        <taxon>Cytophagales</taxon>
        <taxon>Cyclobacteriaceae</taxon>
        <taxon>Algoriphagus</taxon>
    </lineage>
</organism>
<proteinExistence type="predicted"/>
<comment type="caution">
    <text evidence="1">The sequence shown here is derived from an EMBL/GenBank/DDBJ whole genome shotgun (WGS) entry which is preliminary data.</text>
</comment>
<reference evidence="1 2" key="1">
    <citation type="submission" date="2019-08" db="EMBL/GenBank/DDBJ databases">
        <title>Genomes sequence of Algoriphagus aquimarinus ACAM450.</title>
        <authorList>
            <person name="Bowman J.P."/>
        </authorList>
    </citation>
    <scope>NUCLEOTIDE SEQUENCE [LARGE SCALE GENOMIC DNA]</scope>
    <source>
        <strain evidence="1 2">ACAM 450</strain>
    </source>
</reference>
<name>A0A5C7B2S0_9BACT</name>
<dbReference type="EMBL" id="VORW01000001">
    <property type="protein sequence ID" value="TXE14734.1"/>
    <property type="molecule type" value="Genomic_DNA"/>
</dbReference>
<dbReference type="InterPro" id="IPR017850">
    <property type="entry name" value="Alkaline_phosphatase_core_sf"/>
</dbReference>
<dbReference type="RefSeq" id="WP_146914929.1">
    <property type="nucleotide sequence ID" value="NZ_VORW01000001.1"/>
</dbReference>
<dbReference type="AlphaFoldDB" id="A0A5C7B2S0"/>
<accession>A0A5C7B2S0</accession>
<evidence type="ECO:0000313" key="1">
    <source>
        <dbReference type="EMBL" id="TXE14734.1"/>
    </source>
</evidence>
<dbReference type="Proteomes" id="UP000321935">
    <property type="component" value="Unassembled WGS sequence"/>
</dbReference>
<evidence type="ECO:0000313" key="2">
    <source>
        <dbReference type="Proteomes" id="UP000321935"/>
    </source>
</evidence>